<reference evidence="2" key="1">
    <citation type="journal article" date="2017" name="Parasit. Vectors">
        <title>Sialotranscriptomics of Rhipicephalus zambeziensis reveals intricate expression profiles of secretory proteins and suggests tight temporal transcriptional regulation during blood-feeding.</title>
        <authorList>
            <person name="de Castro M.H."/>
            <person name="de Klerk D."/>
            <person name="Pienaar R."/>
            <person name="Rees D.J.G."/>
            <person name="Mans B.J."/>
        </authorList>
    </citation>
    <scope>NUCLEOTIDE SEQUENCE</scope>
    <source>
        <tissue evidence="2">Salivary glands</tissue>
    </source>
</reference>
<proteinExistence type="predicted"/>
<accession>A0A224YM85</accession>
<protein>
    <submittedName>
        <fullName evidence="2">Lipocalin</fullName>
    </submittedName>
</protein>
<dbReference type="Gene3D" id="2.40.128.20">
    <property type="match status" value="1"/>
</dbReference>
<dbReference type="AlphaFoldDB" id="A0A224YM85"/>
<keyword evidence="1" id="KW-0732">Signal</keyword>
<name>A0A224YM85_9ACAR</name>
<feature type="chain" id="PRO_5012985440" evidence="1">
    <location>
        <begin position="21"/>
        <end position="208"/>
    </location>
</feature>
<organism evidence="2">
    <name type="scientific">Rhipicephalus zambeziensis</name>
    <dbReference type="NCBI Taxonomy" id="60191"/>
    <lineage>
        <taxon>Eukaryota</taxon>
        <taxon>Metazoa</taxon>
        <taxon>Ecdysozoa</taxon>
        <taxon>Arthropoda</taxon>
        <taxon>Chelicerata</taxon>
        <taxon>Arachnida</taxon>
        <taxon>Acari</taxon>
        <taxon>Parasitiformes</taxon>
        <taxon>Ixodida</taxon>
        <taxon>Ixodoidea</taxon>
        <taxon>Ixodidae</taxon>
        <taxon>Rhipicephalinae</taxon>
        <taxon>Rhipicephalus</taxon>
        <taxon>Rhipicephalus</taxon>
    </lineage>
</organism>
<evidence type="ECO:0000256" key="1">
    <source>
        <dbReference type="SAM" id="SignalP"/>
    </source>
</evidence>
<dbReference type="InterPro" id="IPR012674">
    <property type="entry name" value="Calycin"/>
</dbReference>
<sequence>MVGHMICGFILPVLVALAYANEKDRVSARDIKKFLNTEELIWTYNSTARSTMKCRVDMKESITEDSIIFQRSFYWMNGGNWTHKYFRGKFSSWNYQKTNYDTILVNRLEDANSSTWRTEEHLVYQSEDNKCGVFKTYKFSSYAFSRVTNADLLFVDLRLKNSTLHNGPSAACLSAFDKARKKRQMYPRYFTECQLQVQGNKHFLRVIQ</sequence>
<feature type="signal peptide" evidence="1">
    <location>
        <begin position="1"/>
        <end position="20"/>
    </location>
</feature>
<evidence type="ECO:0000313" key="2">
    <source>
        <dbReference type="EMBL" id="MAA15353.1"/>
    </source>
</evidence>
<dbReference type="EMBL" id="GFPF01004207">
    <property type="protein sequence ID" value="MAA15353.1"/>
    <property type="molecule type" value="Transcribed_RNA"/>
</dbReference>